<dbReference type="InterPro" id="IPR036236">
    <property type="entry name" value="Znf_C2H2_sf"/>
</dbReference>
<keyword evidence="4" id="KW-0862">Zinc</keyword>
<feature type="domain" description="BED-type" evidence="10">
    <location>
        <begin position="21"/>
        <end position="79"/>
    </location>
</feature>
<gene>
    <name evidence="12" type="primary">LOC113042354</name>
</gene>
<dbReference type="Pfam" id="PF05699">
    <property type="entry name" value="Dimer_Tnp_hAT"/>
    <property type="match status" value="1"/>
</dbReference>
<name>A0A6P6J978_CARAU</name>
<evidence type="ECO:0000256" key="3">
    <source>
        <dbReference type="ARBA" id="ARBA00022771"/>
    </source>
</evidence>
<dbReference type="PANTHER" id="PTHR46481">
    <property type="entry name" value="ZINC FINGER BED DOMAIN-CONTAINING PROTEIN 4"/>
    <property type="match status" value="1"/>
</dbReference>
<keyword evidence="5" id="KW-0805">Transcription regulation</keyword>
<evidence type="ECO:0000256" key="4">
    <source>
        <dbReference type="ARBA" id="ARBA00022833"/>
    </source>
</evidence>
<comment type="subcellular location">
    <subcellularLocation>
        <location evidence="1">Nucleus</location>
    </subcellularLocation>
</comment>
<dbReference type="GeneID" id="113042354"/>
<dbReference type="InterPro" id="IPR052035">
    <property type="entry name" value="ZnF_BED_domain_contain"/>
</dbReference>
<evidence type="ECO:0000256" key="2">
    <source>
        <dbReference type="ARBA" id="ARBA00022723"/>
    </source>
</evidence>
<evidence type="ECO:0000256" key="9">
    <source>
        <dbReference type="PROSITE-ProRule" id="PRU00027"/>
    </source>
</evidence>
<keyword evidence="8" id="KW-0539">Nucleus</keyword>
<keyword evidence="3 9" id="KW-0863">Zinc-finger</keyword>
<evidence type="ECO:0000259" key="10">
    <source>
        <dbReference type="PROSITE" id="PS50808"/>
    </source>
</evidence>
<dbReference type="GO" id="GO:0008270">
    <property type="term" value="F:zinc ion binding"/>
    <property type="evidence" value="ECO:0007669"/>
    <property type="project" value="UniProtKB-KW"/>
</dbReference>
<dbReference type="InterPro" id="IPR003656">
    <property type="entry name" value="Znf_BED"/>
</dbReference>
<evidence type="ECO:0000256" key="6">
    <source>
        <dbReference type="ARBA" id="ARBA00023125"/>
    </source>
</evidence>
<dbReference type="SMART" id="SM00614">
    <property type="entry name" value="ZnF_BED"/>
    <property type="match status" value="1"/>
</dbReference>
<dbReference type="InterPro" id="IPR012337">
    <property type="entry name" value="RNaseH-like_sf"/>
</dbReference>
<keyword evidence="7" id="KW-0804">Transcription</keyword>
<dbReference type="GO" id="GO:0005634">
    <property type="term" value="C:nucleus"/>
    <property type="evidence" value="ECO:0007669"/>
    <property type="project" value="UniProtKB-SubCell"/>
</dbReference>
<keyword evidence="6" id="KW-0238">DNA-binding</keyword>
<dbReference type="GO" id="GO:0046983">
    <property type="term" value="F:protein dimerization activity"/>
    <property type="evidence" value="ECO:0007669"/>
    <property type="project" value="InterPro"/>
</dbReference>
<dbReference type="InterPro" id="IPR008906">
    <property type="entry name" value="HATC_C_dom"/>
</dbReference>
<dbReference type="SUPFAM" id="SSF53098">
    <property type="entry name" value="Ribonuclease H-like"/>
    <property type="match status" value="1"/>
</dbReference>
<accession>A0A6P6J978</accession>
<dbReference type="SUPFAM" id="SSF57667">
    <property type="entry name" value="beta-beta-alpha zinc fingers"/>
    <property type="match status" value="1"/>
</dbReference>
<reference evidence="12" key="1">
    <citation type="submission" date="2025-08" db="UniProtKB">
        <authorList>
            <consortium name="RefSeq"/>
        </authorList>
    </citation>
    <scope>IDENTIFICATION</scope>
    <source>
        <strain evidence="12">Wakin</strain>
        <tissue evidence="12">Muscle</tissue>
    </source>
</reference>
<evidence type="ECO:0000256" key="1">
    <source>
        <dbReference type="ARBA" id="ARBA00004123"/>
    </source>
</evidence>
<sequence>MAESSEKIRSEGKKLKDAPATFKSKVWTYFGFYNSADGAKLEKDYTICKNCFAKVRYTGNTTNMHSHLSRHHPELCEKAVVGAGSKPTHPGVNTLFQAKLPPCSARAKSITNGIAVYMCKGLRPYSEVENEGFCFLMNILEPRFEIPSRKYFAEKMIPALYDQTRAKVGSALESAERVGLTCDGWTSRATESYITVTVHFINEDWEIKSYVLQTRAMHETHTGTHIADVLKAAVGEWNLDAKKPVVVTDNASNMRVAMELTGYQHVRCFAHVLNLASQRALKIAAVTKVLVKVRRISTFFHRSTTGAEALKRNQELLGLPLHKLITDMPVRWNSAYEMISRFLEQQPAVCAALLSPEVRKNVTDCALTENDISSAEEMVEAFRPMLVATNIMCEEKNPTISVVAPLHAQLLRDTTSTEEDSPLVREIKGAINQDLSKRYQSEVEKDLLRMSSALDPRFKSLLFLSPEEVQDTYAKLQSKAAALKEDDPVPCGDVQGDLEEEETCTAKKRKSALVDLLGQTFKKTSYVSTSATSIAEKEIKQYQDAPSLPLTEDPLLWWKSQQHVFPLLSKLAHMHLCIPGTSVAAERVFSTAGDIISAQRSSLTPEHADQLLFLKKNMNI</sequence>
<dbReference type="Pfam" id="PF02892">
    <property type="entry name" value="zf-BED"/>
    <property type="match status" value="1"/>
</dbReference>
<dbReference type="KEGG" id="caua:113042354"/>
<keyword evidence="11" id="KW-1185">Reference proteome</keyword>
<proteinExistence type="predicted"/>
<evidence type="ECO:0000313" key="11">
    <source>
        <dbReference type="Proteomes" id="UP000515129"/>
    </source>
</evidence>
<evidence type="ECO:0000256" key="8">
    <source>
        <dbReference type="ARBA" id="ARBA00023242"/>
    </source>
</evidence>
<evidence type="ECO:0000256" key="5">
    <source>
        <dbReference type="ARBA" id="ARBA00023015"/>
    </source>
</evidence>
<dbReference type="AlphaFoldDB" id="A0A6P6J978"/>
<dbReference type="Proteomes" id="UP000515129">
    <property type="component" value="Chromosome 24"/>
</dbReference>
<evidence type="ECO:0000313" key="12">
    <source>
        <dbReference type="RefSeq" id="XP_026056945.1"/>
    </source>
</evidence>
<dbReference type="RefSeq" id="XP_026056945.1">
    <property type="nucleotide sequence ID" value="XM_026201160.1"/>
</dbReference>
<organism evidence="11 12">
    <name type="scientific">Carassius auratus</name>
    <name type="common">Goldfish</name>
    <dbReference type="NCBI Taxonomy" id="7957"/>
    <lineage>
        <taxon>Eukaryota</taxon>
        <taxon>Metazoa</taxon>
        <taxon>Chordata</taxon>
        <taxon>Craniata</taxon>
        <taxon>Vertebrata</taxon>
        <taxon>Euteleostomi</taxon>
        <taxon>Actinopterygii</taxon>
        <taxon>Neopterygii</taxon>
        <taxon>Teleostei</taxon>
        <taxon>Ostariophysi</taxon>
        <taxon>Cypriniformes</taxon>
        <taxon>Cyprinidae</taxon>
        <taxon>Cyprininae</taxon>
        <taxon>Carassius</taxon>
    </lineage>
</organism>
<dbReference type="PANTHER" id="PTHR46481:SF4">
    <property type="entry name" value="ZINC FINGER BED DOMAIN-CONTAINING PROTEIN 4"/>
    <property type="match status" value="1"/>
</dbReference>
<dbReference type="GO" id="GO:0003677">
    <property type="term" value="F:DNA binding"/>
    <property type="evidence" value="ECO:0007669"/>
    <property type="project" value="UniProtKB-KW"/>
</dbReference>
<protein>
    <submittedName>
        <fullName evidence="12">Zinc finger BED domain-containing protein 1</fullName>
    </submittedName>
</protein>
<dbReference type="SUPFAM" id="SSF140996">
    <property type="entry name" value="Hermes dimerisation domain"/>
    <property type="match status" value="1"/>
</dbReference>
<evidence type="ECO:0000256" key="7">
    <source>
        <dbReference type="ARBA" id="ARBA00023163"/>
    </source>
</evidence>
<dbReference type="PROSITE" id="PS50808">
    <property type="entry name" value="ZF_BED"/>
    <property type="match status" value="1"/>
</dbReference>
<keyword evidence="2" id="KW-0479">Metal-binding</keyword>
<dbReference type="OrthoDB" id="109171at2759"/>